<name>A0A066RHM2_9GAMM</name>
<feature type="signal peptide" evidence="1">
    <location>
        <begin position="1"/>
        <end position="26"/>
    </location>
</feature>
<dbReference type="AlphaFoldDB" id="A0A066RHM2"/>
<sequence length="256" mass="29335">MEKCIMMKKFFISGLIIGSLCQSVYASVNALDESQRTQFMREMSVWKYGDPLDKMNQFILDPSFNPFVKDAHGRTALDYSRKYQIKPIEYILQKKFYRKYYNNHSGKSMSEVFTGEDNKVDFVRAVAKGSFPAIQAFMSENETFNLNYELEGGISPLSATALIKDVDLSGKIFSYLIEKGANPNETLKYLSRDNLGHVFCASDNYLMMLLAISKGYDINLRNRDGLDVYEYSVKNNKKFCQSHLENIAKSNHGKIL</sequence>
<comment type="caution">
    <text evidence="2">The sequence shown here is derived from an EMBL/GenBank/DDBJ whole genome shotgun (WGS) entry which is preliminary data.</text>
</comment>
<keyword evidence="3" id="KW-1185">Reference proteome</keyword>
<dbReference type="InterPro" id="IPR036770">
    <property type="entry name" value="Ankyrin_rpt-contain_sf"/>
</dbReference>
<dbReference type="SUPFAM" id="SSF48403">
    <property type="entry name" value="Ankyrin repeat"/>
    <property type="match status" value="1"/>
</dbReference>
<dbReference type="Gene3D" id="1.25.40.20">
    <property type="entry name" value="Ankyrin repeat-containing domain"/>
    <property type="match status" value="1"/>
</dbReference>
<accession>A0A066RHM2</accession>
<evidence type="ECO:0000313" key="3">
    <source>
        <dbReference type="Proteomes" id="UP000027192"/>
    </source>
</evidence>
<keyword evidence="1" id="KW-0732">Signal</keyword>
<proteinExistence type="predicted"/>
<organism evidence="2 3">
    <name type="scientific">Photobacterium galatheae</name>
    <dbReference type="NCBI Taxonomy" id="1654360"/>
    <lineage>
        <taxon>Bacteria</taxon>
        <taxon>Pseudomonadati</taxon>
        <taxon>Pseudomonadota</taxon>
        <taxon>Gammaproteobacteria</taxon>
        <taxon>Vibrionales</taxon>
        <taxon>Vibrionaceae</taxon>
        <taxon>Photobacterium</taxon>
    </lineage>
</organism>
<dbReference type="EMBL" id="JMIB01000039">
    <property type="protein sequence ID" value="KDM89955.1"/>
    <property type="molecule type" value="Genomic_DNA"/>
</dbReference>
<dbReference type="Proteomes" id="UP000027192">
    <property type="component" value="Unassembled WGS sequence"/>
</dbReference>
<dbReference type="STRING" id="1654360.EA58_19620"/>
<protein>
    <submittedName>
        <fullName evidence="2">Uncharacterized protein</fullName>
    </submittedName>
</protein>
<gene>
    <name evidence="2" type="ORF">EA58_19620</name>
</gene>
<evidence type="ECO:0000313" key="2">
    <source>
        <dbReference type="EMBL" id="KDM89955.1"/>
    </source>
</evidence>
<evidence type="ECO:0000256" key="1">
    <source>
        <dbReference type="SAM" id="SignalP"/>
    </source>
</evidence>
<feature type="chain" id="PRO_5001625773" evidence="1">
    <location>
        <begin position="27"/>
        <end position="256"/>
    </location>
</feature>
<reference evidence="2 3" key="1">
    <citation type="submission" date="2014-04" db="EMBL/GenBank/DDBJ databases">
        <title>Draft genome sequence of Photobacterium halotolerans S2753: a solonamide, ngercheumicin and holomycin producer.</title>
        <authorList>
            <person name="Machado H.R."/>
            <person name="Gram L."/>
        </authorList>
    </citation>
    <scope>NUCLEOTIDE SEQUENCE [LARGE SCALE GENOMIC DNA]</scope>
    <source>
        <strain evidence="2 3">S2753</strain>
    </source>
</reference>